<evidence type="ECO:0000256" key="6">
    <source>
        <dbReference type="SAM" id="Phobius"/>
    </source>
</evidence>
<dbReference type="InterPro" id="IPR011009">
    <property type="entry name" value="Kinase-like_dom_sf"/>
</dbReference>
<dbReference type="PROSITE" id="PS50221">
    <property type="entry name" value="GAIN_B"/>
    <property type="match status" value="1"/>
</dbReference>
<evidence type="ECO:0000313" key="10">
    <source>
        <dbReference type="EMBL" id="PRP88819.1"/>
    </source>
</evidence>
<keyword evidence="11" id="KW-1185">Reference proteome</keyword>
<gene>
    <name evidence="10" type="ORF">PROFUN_00287</name>
</gene>
<protein>
    <submittedName>
        <fullName evidence="10">Uncharacterized protein</fullName>
    </submittedName>
</protein>
<dbReference type="PANTHER" id="PTHR48055:SF46">
    <property type="entry name" value="LEUCINE-RICH REPEAT SERINE_THREONINE-PROTEIN KINASE 1"/>
    <property type="match status" value="1"/>
</dbReference>
<dbReference type="InParanoid" id="A0A2P6NY00"/>
<keyword evidence="5" id="KW-1015">Disulfide bond</keyword>
<evidence type="ECO:0000259" key="9">
    <source>
        <dbReference type="PROSITE" id="PS50221"/>
    </source>
</evidence>
<evidence type="ECO:0000256" key="5">
    <source>
        <dbReference type="ARBA" id="ARBA00023157"/>
    </source>
</evidence>
<dbReference type="SMART" id="SM00303">
    <property type="entry name" value="GPS"/>
    <property type="match status" value="1"/>
</dbReference>
<reference evidence="10 11" key="1">
    <citation type="journal article" date="2018" name="Genome Biol. Evol.">
        <title>Multiple Roots of Fruiting Body Formation in Amoebozoa.</title>
        <authorList>
            <person name="Hillmann F."/>
            <person name="Forbes G."/>
            <person name="Novohradska S."/>
            <person name="Ferling I."/>
            <person name="Riege K."/>
            <person name="Groth M."/>
            <person name="Westermann M."/>
            <person name="Marz M."/>
            <person name="Spaller T."/>
            <person name="Winckler T."/>
            <person name="Schaap P."/>
            <person name="Glockner G."/>
        </authorList>
    </citation>
    <scope>NUCLEOTIDE SEQUENCE [LARGE SCALE GENOMIC DNA]</scope>
    <source>
        <strain evidence="10 11">Jena</strain>
    </source>
</reference>
<evidence type="ECO:0000256" key="2">
    <source>
        <dbReference type="ARBA" id="ARBA00022692"/>
    </source>
</evidence>
<feature type="transmembrane region" description="Helical" evidence="6">
    <location>
        <begin position="656"/>
        <end position="680"/>
    </location>
</feature>
<comment type="subcellular location">
    <subcellularLocation>
        <location evidence="1">Membrane</location>
    </subcellularLocation>
</comment>
<name>A0A2P6NY00_9EUKA</name>
<dbReference type="PANTHER" id="PTHR48055">
    <property type="entry name" value="LEUCINE-RICH REPEAT RECEPTOR PROTEIN KINASE EMS1"/>
    <property type="match status" value="1"/>
</dbReference>
<feature type="domain" description="GAIN-B" evidence="9">
    <location>
        <begin position="478"/>
        <end position="640"/>
    </location>
</feature>
<dbReference type="InterPro" id="IPR000203">
    <property type="entry name" value="GPS"/>
</dbReference>
<dbReference type="AlphaFoldDB" id="A0A2P6NY00"/>
<dbReference type="GO" id="GO:0005524">
    <property type="term" value="F:ATP binding"/>
    <property type="evidence" value="ECO:0007669"/>
    <property type="project" value="InterPro"/>
</dbReference>
<comment type="caution">
    <text evidence="10">The sequence shown here is derived from an EMBL/GenBank/DDBJ whole genome shotgun (WGS) entry which is preliminary data.</text>
</comment>
<dbReference type="SMART" id="SM00220">
    <property type="entry name" value="S_TKc"/>
    <property type="match status" value="1"/>
</dbReference>
<dbReference type="Pfam" id="PF01825">
    <property type="entry name" value="GPS"/>
    <property type="match status" value="1"/>
</dbReference>
<evidence type="ECO:0000256" key="1">
    <source>
        <dbReference type="ARBA" id="ARBA00004370"/>
    </source>
</evidence>
<dbReference type="SUPFAM" id="SSF56112">
    <property type="entry name" value="Protein kinase-like (PK-like)"/>
    <property type="match status" value="1"/>
</dbReference>
<dbReference type="EMBL" id="MDYQ01000007">
    <property type="protein sequence ID" value="PRP88819.1"/>
    <property type="molecule type" value="Genomic_DNA"/>
</dbReference>
<dbReference type="InterPro" id="IPR046338">
    <property type="entry name" value="GAIN_dom_sf"/>
</dbReference>
<evidence type="ECO:0000259" key="8">
    <source>
        <dbReference type="PROSITE" id="PS50011"/>
    </source>
</evidence>
<feature type="chain" id="PRO_5015132478" evidence="7">
    <location>
        <begin position="19"/>
        <end position="947"/>
    </location>
</feature>
<organism evidence="10 11">
    <name type="scientific">Planoprotostelium fungivorum</name>
    <dbReference type="NCBI Taxonomy" id="1890364"/>
    <lineage>
        <taxon>Eukaryota</taxon>
        <taxon>Amoebozoa</taxon>
        <taxon>Evosea</taxon>
        <taxon>Variosea</taxon>
        <taxon>Cavosteliida</taxon>
        <taxon>Cavosteliaceae</taxon>
        <taxon>Planoprotostelium</taxon>
    </lineage>
</organism>
<dbReference type="Proteomes" id="UP000241769">
    <property type="component" value="Unassembled WGS sequence"/>
</dbReference>
<dbReference type="PROSITE" id="PS50011">
    <property type="entry name" value="PROTEIN_KINASE_DOM"/>
    <property type="match status" value="1"/>
</dbReference>
<evidence type="ECO:0000256" key="4">
    <source>
        <dbReference type="ARBA" id="ARBA00023136"/>
    </source>
</evidence>
<dbReference type="Gene3D" id="2.60.220.50">
    <property type="match status" value="1"/>
</dbReference>
<sequence>MRSIQALFFVHCIYVSLAINGTDDAANLGTSLSDGPKTATSALICCVYDGSTCLKFDTTCLTNTTTSANGVNLNTSTATTTTPSAVCTGCAPYACTEPVGCFKSCTLDGQCASGFQCNDGSCSCNPNRCGSYVCDATAGCKSSCTNSLDCKFGSFCYQSSCVSLGSLLDPGRLLNSTCDLGFSCSLGTVCIQGVCTPRCDPTKPCPGNYTCDALTGICNSRCDPLFNDGILSSCYDGYRCDPSTRSCREKDKEDLKCSNGGECGLFNRCLNGTCCPNQCDQRRCLDNSVASIPGCNGMQCVSTSQFCYPYVCTGGSCLTSCLFDAHCQSGLKCSQGNCINSSVQSIRQTLDKLLTQITSPLRVAGNFATSGINLQVELQRVINMSQNYSSDPSAVSVICDPLSQISKGVSSTNILNMINQICGPSDSTVNFLLNSADPITVYNAQIIVQFLLTNRTKGQLFSSLDKLGLGLARDSTGPPVVLNTTNITMVASRVQYDNTSSMYVTDEYNGYDLPAEVLMNYNQPGKILNVVYSLRTHDPANGLNLVSKNISGFVANVTGLSLFNEAGVKLQVTNTSQMIDIYIKCSSLSDAVCMWWNPVRLNWDTEGCTTTVQSLSSNLVRCSCNHLTNFTVGQRIYTTSSSTATDKAESTRVSSITLVIILGSVGAALAVGILVLFLILMRTKRIEREYSPVNVIFEENSIQDKRLLKDKQTGAVYLGNLAGTFQVVLKPFIDTTEADRTMKTTRRMKHLNVLCMVGIYKDVKLYGVHEYANGGNLEEFFGGEGKKMSYAQRVQLLRGIIGGLHHMKSVSVVHCTLSYNSIYIQDGKITPKIGDFLYGGLAGEVIRAIPSTTLQKYSTQLAPEVVEQQRRSFTRKMEPAIDVYGLGGIISFVMKNGQQMLTRSRLTLVGSKRELIYLNSSRDGEKRDPVWSTLKESCRTTSQKQRL</sequence>
<dbReference type="InterPro" id="IPR000719">
    <property type="entry name" value="Prot_kinase_dom"/>
</dbReference>
<keyword evidence="3 6" id="KW-1133">Transmembrane helix</keyword>
<dbReference type="InterPro" id="IPR057244">
    <property type="entry name" value="GAIN_B"/>
</dbReference>
<evidence type="ECO:0000313" key="11">
    <source>
        <dbReference type="Proteomes" id="UP000241769"/>
    </source>
</evidence>
<keyword evidence="2 6" id="KW-0812">Transmembrane</keyword>
<dbReference type="Pfam" id="PF00069">
    <property type="entry name" value="Pkinase"/>
    <property type="match status" value="1"/>
</dbReference>
<proteinExistence type="predicted"/>
<dbReference type="GO" id="GO:0016020">
    <property type="term" value="C:membrane"/>
    <property type="evidence" value="ECO:0007669"/>
    <property type="project" value="UniProtKB-SubCell"/>
</dbReference>
<evidence type="ECO:0000256" key="7">
    <source>
        <dbReference type="SAM" id="SignalP"/>
    </source>
</evidence>
<feature type="signal peptide" evidence="7">
    <location>
        <begin position="1"/>
        <end position="18"/>
    </location>
</feature>
<dbReference type="Gene3D" id="1.10.510.10">
    <property type="entry name" value="Transferase(Phosphotransferase) domain 1"/>
    <property type="match status" value="1"/>
</dbReference>
<keyword evidence="4 6" id="KW-0472">Membrane</keyword>
<feature type="domain" description="Protein kinase" evidence="8">
    <location>
        <begin position="702"/>
        <end position="947"/>
    </location>
</feature>
<dbReference type="OrthoDB" id="1100386at2759"/>
<keyword evidence="7" id="KW-0732">Signal</keyword>
<dbReference type="GO" id="GO:0004672">
    <property type="term" value="F:protein kinase activity"/>
    <property type="evidence" value="ECO:0007669"/>
    <property type="project" value="InterPro"/>
</dbReference>
<dbReference type="InterPro" id="IPR051564">
    <property type="entry name" value="LRR_receptor-like_kinase"/>
</dbReference>
<evidence type="ECO:0000256" key="3">
    <source>
        <dbReference type="ARBA" id="ARBA00022989"/>
    </source>
</evidence>
<accession>A0A2P6NY00</accession>